<evidence type="ECO:0000256" key="1">
    <source>
        <dbReference type="ARBA" id="ARBA00022450"/>
    </source>
</evidence>
<dbReference type="SUPFAM" id="SSF47336">
    <property type="entry name" value="ACP-like"/>
    <property type="match status" value="1"/>
</dbReference>
<keyword evidence="2" id="KW-0597">Phosphoprotein</keyword>
<dbReference type="RefSeq" id="WP_177719268.1">
    <property type="nucleotide sequence ID" value="NZ_JACRSQ010000004.1"/>
</dbReference>
<evidence type="ECO:0000313" key="5">
    <source>
        <dbReference type="Proteomes" id="UP000657006"/>
    </source>
</evidence>
<reference evidence="4" key="1">
    <citation type="submission" date="2020-08" db="EMBL/GenBank/DDBJ databases">
        <title>Genome public.</title>
        <authorList>
            <person name="Liu C."/>
            <person name="Sun Q."/>
        </authorList>
    </citation>
    <scope>NUCLEOTIDE SEQUENCE</scope>
    <source>
        <strain evidence="4">NSJ-32</strain>
    </source>
</reference>
<evidence type="ECO:0000313" key="4">
    <source>
        <dbReference type="EMBL" id="MBC8542767.1"/>
    </source>
</evidence>
<dbReference type="InterPro" id="IPR009081">
    <property type="entry name" value="PP-bd_ACP"/>
</dbReference>
<proteinExistence type="predicted"/>
<accession>A0A926DS35</accession>
<dbReference type="PROSITE" id="PS00012">
    <property type="entry name" value="PHOSPHOPANTETHEINE"/>
    <property type="match status" value="1"/>
</dbReference>
<dbReference type="InterPro" id="IPR006162">
    <property type="entry name" value="Ppantetheine_attach_site"/>
</dbReference>
<feature type="domain" description="Carrier" evidence="3">
    <location>
        <begin position="1"/>
        <end position="72"/>
    </location>
</feature>
<name>A0A926DS35_9FIRM</name>
<dbReference type="PROSITE" id="PS50075">
    <property type="entry name" value="CARRIER"/>
    <property type="match status" value="1"/>
</dbReference>
<keyword evidence="5" id="KW-1185">Reference proteome</keyword>
<dbReference type="Pfam" id="PF00550">
    <property type="entry name" value="PP-binding"/>
    <property type="match status" value="1"/>
</dbReference>
<dbReference type="EMBL" id="JACRSQ010000004">
    <property type="protein sequence ID" value="MBC8542767.1"/>
    <property type="molecule type" value="Genomic_DNA"/>
</dbReference>
<dbReference type="InterPro" id="IPR036736">
    <property type="entry name" value="ACP-like_sf"/>
</dbReference>
<protein>
    <submittedName>
        <fullName evidence="4">Acyl carrier protein</fullName>
    </submittedName>
</protein>
<evidence type="ECO:0000256" key="2">
    <source>
        <dbReference type="ARBA" id="ARBA00022553"/>
    </source>
</evidence>
<sequence>MHEEMIKEIVADYVEMRAEDIKLDDTLQSLGLDSLDVMDLVVELENAFDIQLEDGDMFMTIRELIARVDAVQ</sequence>
<evidence type="ECO:0000259" key="3">
    <source>
        <dbReference type="PROSITE" id="PS50075"/>
    </source>
</evidence>
<dbReference type="Gene3D" id="1.10.1200.10">
    <property type="entry name" value="ACP-like"/>
    <property type="match status" value="1"/>
</dbReference>
<dbReference type="Proteomes" id="UP000657006">
    <property type="component" value="Unassembled WGS sequence"/>
</dbReference>
<gene>
    <name evidence="4" type="ORF">H8730_04295</name>
</gene>
<keyword evidence="1" id="KW-0596">Phosphopantetheine</keyword>
<organism evidence="4 5">
    <name type="scientific">Bianquea renquensis</name>
    <dbReference type="NCBI Taxonomy" id="2763661"/>
    <lineage>
        <taxon>Bacteria</taxon>
        <taxon>Bacillati</taxon>
        <taxon>Bacillota</taxon>
        <taxon>Clostridia</taxon>
        <taxon>Eubacteriales</taxon>
        <taxon>Bianqueaceae</taxon>
        <taxon>Bianquea</taxon>
    </lineage>
</organism>
<dbReference type="AlphaFoldDB" id="A0A926DS35"/>
<comment type="caution">
    <text evidence="4">The sequence shown here is derived from an EMBL/GenBank/DDBJ whole genome shotgun (WGS) entry which is preliminary data.</text>
</comment>